<proteinExistence type="predicted"/>
<reference evidence="1 2" key="1">
    <citation type="submission" date="2019-03" db="EMBL/GenBank/DDBJ databases">
        <authorList>
            <consortium name="Pathogen Informatics"/>
        </authorList>
    </citation>
    <scope>NUCLEOTIDE SEQUENCE [LARGE SCALE GENOMIC DNA]</scope>
    <source>
        <strain evidence="1 2">NCTC12998</strain>
    </source>
</reference>
<name>A0A485CIM7_RAOPL</name>
<evidence type="ECO:0000313" key="1">
    <source>
        <dbReference type="EMBL" id="VFS84447.1"/>
    </source>
</evidence>
<gene>
    <name evidence="1" type="ORF">NCTC12998_05927</name>
</gene>
<dbReference type="Proteomes" id="UP000345637">
    <property type="component" value="Unassembled WGS sequence"/>
</dbReference>
<dbReference type="AlphaFoldDB" id="A0A485CIM7"/>
<sequence>MALFFAFVREAKFQVTVSDFGAAFHKAHCQAANRIAKAVNQRIGKLNNQPQQANT</sequence>
<evidence type="ECO:0000313" key="2">
    <source>
        <dbReference type="Proteomes" id="UP000345637"/>
    </source>
</evidence>
<protein>
    <submittedName>
        <fullName evidence="1">Uncharacterized protein</fullName>
    </submittedName>
</protein>
<organism evidence="1 2">
    <name type="scientific">Raoultella planticola</name>
    <name type="common">Klebsiella planticola</name>
    <dbReference type="NCBI Taxonomy" id="575"/>
    <lineage>
        <taxon>Bacteria</taxon>
        <taxon>Pseudomonadati</taxon>
        <taxon>Pseudomonadota</taxon>
        <taxon>Gammaproteobacteria</taxon>
        <taxon>Enterobacterales</taxon>
        <taxon>Enterobacteriaceae</taxon>
        <taxon>Klebsiella/Raoultella group</taxon>
        <taxon>Raoultella</taxon>
    </lineage>
</organism>
<dbReference type="EMBL" id="CAADJE010000027">
    <property type="protein sequence ID" value="VFS84447.1"/>
    <property type="molecule type" value="Genomic_DNA"/>
</dbReference>
<accession>A0A485CIM7</accession>